<sequence length="355" mass="37573">MGGLWPAELSSSTAETAALAEHLEADLQLIVSAANDQLMSLRRAGMVDSARRAAEATVIDGARAAAVRRVELTMRRLRPMTRRVATASQGPPVSADSVGTDLDTTRVLPAARAVPPEWSAVRHPEPDHAGTSSPARVREDDDEGLRRLLAFVARQEPRVNWAVGAHADGTTVLVTDLAHGWIPSGITLPEGVRLLAPERRTGGVSALIGSATRCQTYTPGDSLRWLTDPTGTTPSMRPRELPAVDDLGGRLSRATHRRDGLPRLAHTIAGAATAGAVVTGDEADLLRVHLDTARSQVLAQYPKIDTALLLNCMLLAATEAFVVGDPVSANYHFSWFQELGAPAAGQSPANVCGPS</sequence>
<dbReference type="InterPro" id="IPR040833">
    <property type="entry name" value="DUF5631"/>
</dbReference>
<evidence type="ECO:0008006" key="6">
    <source>
        <dbReference type="Google" id="ProtNLM"/>
    </source>
</evidence>
<evidence type="ECO:0000313" key="5">
    <source>
        <dbReference type="Proteomes" id="UP000467236"/>
    </source>
</evidence>
<dbReference type="Proteomes" id="UP000467236">
    <property type="component" value="Chromosome"/>
</dbReference>
<accession>A0A7I7MTP5</accession>
<evidence type="ECO:0000259" key="3">
    <source>
        <dbReference type="Pfam" id="PF18646"/>
    </source>
</evidence>
<protein>
    <recommendedName>
        <fullName evidence="6">Vegetative cell wall protein</fullName>
    </recommendedName>
</protein>
<proteinExistence type="predicted"/>
<dbReference type="KEGG" id="mshj:MSHI_35600"/>
<evidence type="ECO:0000313" key="4">
    <source>
        <dbReference type="EMBL" id="BBX75654.1"/>
    </source>
</evidence>
<organism evidence="4 5">
    <name type="scientific">Mycobacterium shinjukuense</name>
    <dbReference type="NCBI Taxonomy" id="398694"/>
    <lineage>
        <taxon>Bacteria</taxon>
        <taxon>Bacillati</taxon>
        <taxon>Actinomycetota</taxon>
        <taxon>Actinomycetes</taxon>
        <taxon>Mycobacteriales</taxon>
        <taxon>Mycobacteriaceae</taxon>
        <taxon>Mycobacterium</taxon>
    </lineage>
</organism>
<gene>
    <name evidence="4" type="ORF">MSHI_35600</name>
</gene>
<keyword evidence="5" id="KW-1185">Reference proteome</keyword>
<dbReference type="Pfam" id="PF18645">
    <property type="entry name" value="DUF5631"/>
    <property type="match status" value="1"/>
</dbReference>
<evidence type="ECO:0000259" key="2">
    <source>
        <dbReference type="Pfam" id="PF18645"/>
    </source>
</evidence>
<dbReference type="Pfam" id="PF18646">
    <property type="entry name" value="DUF5632"/>
    <property type="match status" value="1"/>
</dbReference>
<dbReference type="AlphaFoldDB" id="A0A7I7MTP5"/>
<dbReference type="InterPro" id="IPR040604">
    <property type="entry name" value="DUF5632"/>
</dbReference>
<feature type="domain" description="DUF5631" evidence="2">
    <location>
        <begin position="244"/>
        <end position="339"/>
    </location>
</feature>
<reference evidence="4 5" key="1">
    <citation type="journal article" date="2019" name="Emerg. Microbes Infect.">
        <title>Comprehensive subspecies identification of 175 nontuberculous mycobacteria species based on 7547 genomic profiles.</title>
        <authorList>
            <person name="Matsumoto Y."/>
            <person name="Kinjo T."/>
            <person name="Motooka D."/>
            <person name="Nabeya D."/>
            <person name="Jung N."/>
            <person name="Uechi K."/>
            <person name="Horii T."/>
            <person name="Iida T."/>
            <person name="Fujita J."/>
            <person name="Nakamura S."/>
        </authorList>
    </citation>
    <scope>NUCLEOTIDE SEQUENCE [LARGE SCALE GENOMIC DNA]</scope>
    <source>
        <strain evidence="4 5">JCM 14233</strain>
    </source>
</reference>
<feature type="region of interest" description="Disordered" evidence="1">
    <location>
        <begin position="118"/>
        <end position="140"/>
    </location>
</feature>
<feature type="domain" description="DUF5632" evidence="3">
    <location>
        <begin position="141"/>
        <end position="219"/>
    </location>
</feature>
<evidence type="ECO:0000256" key="1">
    <source>
        <dbReference type="SAM" id="MobiDB-lite"/>
    </source>
</evidence>
<dbReference type="EMBL" id="AP022575">
    <property type="protein sequence ID" value="BBX75654.1"/>
    <property type="molecule type" value="Genomic_DNA"/>
</dbReference>
<name>A0A7I7MTP5_9MYCO</name>